<name>A0A0D0H7Y1_9MICO</name>
<dbReference type="CDD" id="cd03024">
    <property type="entry name" value="DsbA_FrnE"/>
    <property type="match status" value="1"/>
</dbReference>
<dbReference type="InterPro" id="IPR036249">
    <property type="entry name" value="Thioredoxin-like_sf"/>
</dbReference>
<evidence type="ECO:0000313" key="2">
    <source>
        <dbReference type="EMBL" id="KIP53340.1"/>
    </source>
</evidence>
<evidence type="ECO:0000259" key="1">
    <source>
        <dbReference type="Pfam" id="PF01323"/>
    </source>
</evidence>
<dbReference type="RefSeq" id="WP_042543071.1">
    <property type="nucleotide sequence ID" value="NZ_JXSQ01000003.1"/>
</dbReference>
<dbReference type="InterPro" id="IPR001853">
    <property type="entry name" value="DSBA-like_thioredoxin_dom"/>
</dbReference>
<dbReference type="EMBL" id="JXSQ01000003">
    <property type="protein sequence ID" value="KIP53340.1"/>
    <property type="molecule type" value="Genomic_DNA"/>
</dbReference>
<organism evidence="2 3">
    <name type="scientific">Leucobacter komagatae</name>
    <dbReference type="NCBI Taxonomy" id="55969"/>
    <lineage>
        <taxon>Bacteria</taxon>
        <taxon>Bacillati</taxon>
        <taxon>Actinomycetota</taxon>
        <taxon>Actinomycetes</taxon>
        <taxon>Micrococcales</taxon>
        <taxon>Microbacteriaceae</taxon>
        <taxon>Leucobacter</taxon>
    </lineage>
</organism>
<comment type="caution">
    <text evidence="2">The sequence shown here is derived from an EMBL/GenBank/DDBJ whole genome shotgun (WGS) entry which is preliminary data.</text>
</comment>
<gene>
    <name evidence="2" type="ORF">SD72_03655</name>
</gene>
<protein>
    <recommendedName>
        <fullName evidence="1">DSBA-like thioredoxin domain-containing protein</fullName>
    </recommendedName>
</protein>
<dbReference type="GO" id="GO:0016491">
    <property type="term" value="F:oxidoreductase activity"/>
    <property type="evidence" value="ECO:0007669"/>
    <property type="project" value="InterPro"/>
</dbReference>
<dbReference type="Gene3D" id="3.40.30.10">
    <property type="entry name" value="Glutaredoxin"/>
    <property type="match status" value="1"/>
</dbReference>
<proteinExistence type="predicted"/>
<dbReference type="PANTHER" id="PTHR13887">
    <property type="entry name" value="GLUTATHIONE S-TRANSFERASE KAPPA"/>
    <property type="match status" value="1"/>
</dbReference>
<dbReference type="AlphaFoldDB" id="A0A0D0H7Y1"/>
<dbReference type="PANTHER" id="PTHR13887:SF41">
    <property type="entry name" value="THIOREDOXIN SUPERFAMILY PROTEIN"/>
    <property type="match status" value="1"/>
</dbReference>
<dbReference type="SUPFAM" id="SSF52833">
    <property type="entry name" value="Thioredoxin-like"/>
    <property type="match status" value="1"/>
</dbReference>
<dbReference type="Pfam" id="PF01323">
    <property type="entry name" value="DSBA"/>
    <property type="match status" value="1"/>
</dbReference>
<evidence type="ECO:0000313" key="3">
    <source>
        <dbReference type="Proteomes" id="UP000032120"/>
    </source>
</evidence>
<keyword evidence="3" id="KW-1185">Reference proteome</keyword>
<dbReference type="Proteomes" id="UP000032120">
    <property type="component" value="Unassembled WGS sequence"/>
</dbReference>
<accession>A0A0D0H7Y1</accession>
<feature type="domain" description="DSBA-like thioredoxin" evidence="1">
    <location>
        <begin position="2"/>
        <end position="204"/>
    </location>
</feature>
<sequence>MQVDMWADVVCSWCGIANRRVKQAIAAFEHADQVTLVHHSFRLLDSAEEGTSLSFGEYFATLGMTQAQMRQAAGQVERVAASDGIDEYHVSDNTIGNTTLAHEFLAFASEHGDHNAAWDLMLESHFAVRAPLWSIADLTAFAAPLGLDPVAARTALEARTYRDRVVAEHQQLVSFGANGVPFLVIDNKYAVAGAQPVSVITAALERAWNEGVQA</sequence>
<reference evidence="2 3" key="1">
    <citation type="submission" date="2015-01" db="EMBL/GenBank/DDBJ databases">
        <title>Draft genome sequence of Leucobacter komagatae strain VKM ST2845.</title>
        <authorList>
            <person name="Karlyshev A.V."/>
            <person name="Kudryashova E.B."/>
        </authorList>
    </citation>
    <scope>NUCLEOTIDE SEQUENCE [LARGE SCALE GENOMIC DNA]</scope>
    <source>
        <strain evidence="2 3">VKM ST2845</strain>
    </source>
</reference>